<proteinExistence type="predicted"/>
<reference evidence="2" key="2">
    <citation type="journal article" date="2017" name="Nat. Plants">
        <title>The Aegilops tauschii genome reveals multiple impacts of transposons.</title>
        <authorList>
            <person name="Zhao G."/>
            <person name="Zou C."/>
            <person name="Li K."/>
            <person name="Wang K."/>
            <person name="Li T."/>
            <person name="Gao L."/>
            <person name="Zhang X."/>
            <person name="Wang H."/>
            <person name="Yang Z."/>
            <person name="Liu X."/>
            <person name="Jiang W."/>
            <person name="Mao L."/>
            <person name="Kong X."/>
            <person name="Jiao Y."/>
            <person name="Jia J."/>
        </authorList>
    </citation>
    <scope>NUCLEOTIDE SEQUENCE [LARGE SCALE GENOMIC DNA]</scope>
    <source>
        <strain evidence="2">cv. AL8/78</strain>
    </source>
</reference>
<sequence length="225" mass="25664">MDLLDLSGPVTNFNEVVLHFIECMHVHMENTQTKMQGQLPPAVQTNAYTHVPYSGGVREQQVHFTPQVNQWQLPPAVRTNASTYGPFTGGAREHQVHFTPQVNHGQFPPPRVQTNTSTHGPFSGGVRDHQVQLAPRPQINQLTQALVDNSMICKEWFWKFCKHLISYPLKMAYMLMKWLEELERQKQTSWRSSTYSLTQGSSVGPLMTIMSSLCVMVDQHSYLQN</sequence>
<dbReference type="AlphaFoldDB" id="A0A453SRV0"/>
<organism evidence="1 2">
    <name type="scientific">Aegilops tauschii subsp. strangulata</name>
    <name type="common">Goatgrass</name>
    <dbReference type="NCBI Taxonomy" id="200361"/>
    <lineage>
        <taxon>Eukaryota</taxon>
        <taxon>Viridiplantae</taxon>
        <taxon>Streptophyta</taxon>
        <taxon>Embryophyta</taxon>
        <taxon>Tracheophyta</taxon>
        <taxon>Spermatophyta</taxon>
        <taxon>Magnoliopsida</taxon>
        <taxon>Liliopsida</taxon>
        <taxon>Poales</taxon>
        <taxon>Poaceae</taxon>
        <taxon>BOP clade</taxon>
        <taxon>Pooideae</taxon>
        <taxon>Triticodae</taxon>
        <taxon>Triticeae</taxon>
        <taxon>Triticinae</taxon>
        <taxon>Aegilops</taxon>
    </lineage>
</organism>
<keyword evidence="2" id="KW-1185">Reference proteome</keyword>
<reference evidence="1" key="5">
    <citation type="journal article" date="2021" name="G3 (Bethesda)">
        <title>Aegilops tauschii genome assembly Aet v5.0 features greater sequence contiguity and improved annotation.</title>
        <authorList>
            <person name="Wang L."/>
            <person name="Zhu T."/>
            <person name="Rodriguez J.C."/>
            <person name="Deal K.R."/>
            <person name="Dubcovsky J."/>
            <person name="McGuire P.E."/>
            <person name="Lux T."/>
            <person name="Spannagl M."/>
            <person name="Mayer K.F.X."/>
            <person name="Baldrich P."/>
            <person name="Meyers B.C."/>
            <person name="Huo N."/>
            <person name="Gu Y.Q."/>
            <person name="Zhou H."/>
            <person name="Devos K.M."/>
            <person name="Bennetzen J.L."/>
            <person name="Unver T."/>
            <person name="Budak H."/>
            <person name="Gulick P.J."/>
            <person name="Galiba G."/>
            <person name="Kalapos B."/>
            <person name="Nelson D.R."/>
            <person name="Li P."/>
            <person name="You F.M."/>
            <person name="Luo M.C."/>
            <person name="Dvorak J."/>
        </authorList>
    </citation>
    <scope>NUCLEOTIDE SEQUENCE [LARGE SCALE GENOMIC DNA]</scope>
    <source>
        <strain evidence="1">cv. AL8/78</strain>
    </source>
</reference>
<accession>A0A453SRV0</accession>
<reference evidence="1" key="4">
    <citation type="submission" date="2019-03" db="UniProtKB">
        <authorList>
            <consortium name="EnsemblPlants"/>
        </authorList>
    </citation>
    <scope>IDENTIFICATION</scope>
</reference>
<protein>
    <submittedName>
        <fullName evidence="1">Uncharacterized protein</fullName>
    </submittedName>
</protein>
<evidence type="ECO:0000313" key="2">
    <source>
        <dbReference type="Proteomes" id="UP000015105"/>
    </source>
</evidence>
<reference evidence="1" key="3">
    <citation type="journal article" date="2017" name="Nature">
        <title>Genome sequence of the progenitor of the wheat D genome Aegilops tauschii.</title>
        <authorList>
            <person name="Luo M.C."/>
            <person name="Gu Y.Q."/>
            <person name="Puiu D."/>
            <person name="Wang H."/>
            <person name="Twardziok S.O."/>
            <person name="Deal K.R."/>
            <person name="Huo N."/>
            <person name="Zhu T."/>
            <person name="Wang L."/>
            <person name="Wang Y."/>
            <person name="McGuire P.E."/>
            <person name="Liu S."/>
            <person name="Long H."/>
            <person name="Ramasamy R.K."/>
            <person name="Rodriguez J.C."/>
            <person name="Van S.L."/>
            <person name="Yuan L."/>
            <person name="Wang Z."/>
            <person name="Xia Z."/>
            <person name="Xiao L."/>
            <person name="Anderson O.D."/>
            <person name="Ouyang S."/>
            <person name="Liang Y."/>
            <person name="Zimin A.V."/>
            <person name="Pertea G."/>
            <person name="Qi P."/>
            <person name="Bennetzen J.L."/>
            <person name="Dai X."/>
            <person name="Dawson M.W."/>
            <person name="Muller H.G."/>
            <person name="Kugler K."/>
            <person name="Rivarola-Duarte L."/>
            <person name="Spannagl M."/>
            <person name="Mayer K.F.X."/>
            <person name="Lu F.H."/>
            <person name="Bevan M.W."/>
            <person name="Leroy P."/>
            <person name="Li P."/>
            <person name="You F.M."/>
            <person name="Sun Q."/>
            <person name="Liu Z."/>
            <person name="Lyons E."/>
            <person name="Wicker T."/>
            <person name="Salzberg S.L."/>
            <person name="Devos K.M."/>
            <person name="Dvorak J."/>
        </authorList>
    </citation>
    <scope>NUCLEOTIDE SEQUENCE [LARGE SCALE GENOMIC DNA]</scope>
    <source>
        <strain evidence="1">cv. AL8/78</strain>
    </source>
</reference>
<dbReference type="Proteomes" id="UP000015105">
    <property type="component" value="Chromosome 7D"/>
</dbReference>
<evidence type="ECO:0000313" key="1">
    <source>
        <dbReference type="EnsemblPlants" id="AET7Gv21047100.5"/>
    </source>
</evidence>
<dbReference type="EnsemblPlants" id="AET7Gv21047100.5">
    <property type="protein sequence ID" value="AET7Gv21047100.5"/>
    <property type="gene ID" value="AET7Gv21047100"/>
</dbReference>
<reference evidence="2" key="1">
    <citation type="journal article" date="2014" name="Science">
        <title>Ancient hybridizations among the ancestral genomes of bread wheat.</title>
        <authorList>
            <consortium name="International Wheat Genome Sequencing Consortium,"/>
            <person name="Marcussen T."/>
            <person name="Sandve S.R."/>
            <person name="Heier L."/>
            <person name="Spannagl M."/>
            <person name="Pfeifer M."/>
            <person name="Jakobsen K.S."/>
            <person name="Wulff B.B."/>
            <person name="Steuernagel B."/>
            <person name="Mayer K.F."/>
            <person name="Olsen O.A."/>
        </authorList>
    </citation>
    <scope>NUCLEOTIDE SEQUENCE [LARGE SCALE GENOMIC DNA]</scope>
    <source>
        <strain evidence="2">cv. AL8/78</strain>
    </source>
</reference>
<dbReference type="Gramene" id="AET7Gv21047100.5">
    <property type="protein sequence ID" value="AET7Gv21047100.5"/>
    <property type="gene ID" value="AET7Gv21047100"/>
</dbReference>
<name>A0A453SRV0_AEGTS</name>